<proteinExistence type="predicted"/>
<dbReference type="GO" id="GO:0009228">
    <property type="term" value="P:thiamine biosynthetic process"/>
    <property type="evidence" value="ECO:0007669"/>
    <property type="project" value="InterPro"/>
</dbReference>
<keyword evidence="2" id="KW-0418">Kinase</keyword>
<dbReference type="InterPro" id="IPR006283">
    <property type="entry name" value="ThiL-like"/>
</dbReference>
<dbReference type="Proteomes" id="UP000317238">
    <property type="component" value="Unassembled WGS sequence"/>
</dbReference>
<dbReference type="Gene3D" id="3.90.650.10">
    <property type="entry name" value="PurM-like C-terminal domain"/>
    <property type="match status" value="1"/>
</dbReference>
<dbReference type="Pfam" id="PF02769">
    <property type="entry name" value="AIRS_C"/>
    <property type="match status" value="1"/>
</dbReference>
<evidence type="ECO:0000313" key="3">
    <source>
        <dbReference type="Proteomes" id="UP000317238"/>
    </source>
</evidence>
<organism evidence="2 3">
    <name type="scientific">Crateriforma conspicua</name>
    <dbReference type="NCBI Taxonomy" id="2527996"/>
    <lineage>
        <taxon>Bacteria</taxon>
        <taxon>Pseudomonadati</taxon>
        <taxon>Planctomycetota</taxon>
        <taxon>Planctomycetia</taxon>
        <taxon>Planctomycetales</taxon>
        <taxon>Planctomycetaceae</taxon>
        <taxon>Crateriforma</taxon>
    </lineage>
</organism>
<dbReference type="Gene3D" id="3.30.1330.10">
    <property type="entry name" value="PurM-like, N-terminal domain"/>
    <property type="match status" value="1"/>
</dbReference>
<dbReference type="SUPFAM" id="SSF56042">
    <property type="entry name" value="PurM C-terminal domain-like"/>
    <property type="match status" value="1"/>
</dbReference>
<sequence>MLVSDFKDYFEGMNAACQEFGLRNAGGNIRVAPRFACHGTALGKVADIPQITRNDCEPGDALVAIGKCGYFISNYLKAQRLGGIQHLSEIERAALLTPHPQIRAMEVLGQTDLLSSATDNSDGVLGSAWNIAERSHVSFGINLAEKDLPDWTIKEASYHGLDARNLFLFWGDWQVIASVKANRVDEYLRLIDREGIEATIIGQATSGPVGLFGVENQSRRPLRLLRNENFVERSFNENPISHLDYLLKTPVYL</sequence>
<dbReference type="InterPro" id="IPR036921">
    <property type="entry name" value="PurM-like_N_sf"/>
</dbReference>
<dbReference type="InterPro" id="IPR036676">
    <property type="entry name" value="PurM-like_C_sf"/>
</dbReference>
<accession>A0A5C5Y2D5</accession>
<name>A0A5C5Y2D5_9PLAN</name>
<dbReference type="PANTHER" id="PTHR30270:SF0">
    <property type="entry name" value="THIAMINE-MONOPHOSPHATE KINASE"/>
    <property type="match status" value="1"/>
</dbReference>
<evidence type="ECO:0000313" key="2">
    <source>
        <dbReference type="EMBL" id="TWT68813.1"/>
    </source>
</evidence>
<dbReference type="EMBL" id="SJPL01000001">
    <property type="protein sequence ID" value="TWT68813.1"/>
    <property type="molecule type" value="Genomic_DNA"/>
</dbReference>
<dbReference type="GO" id="GO:0009030">
    <property type="term" value="F:thiamine-phosphate kinase activity"/>
    <property type="evidence" value="ECO:0007669"/>
    <property type="project" value="InterPro"/>
</dbReference>
<protein>
    <submittedName>
        <fullName evidence="2">Thiamine monophosphate kinase</fullName>
    </submittedName>
</protein>
<keyword evidence="2" id="KW-0808">Transferase</keyword>
<dbReference type="InterPro" id="IPR010918">
    <property type="entry name" value="PurM-like_C_dom"/>
</dbReference>
<gene>
    <name evidence="2" type="ORF">Pan14r_10600</name>
</gene>
<keyword evidence="3" id="KW-1185">Reference proteome</keyword>
<reference evidence="2 3" key="1">
    <citation type="submission" date="2019-02" db="EMBL/GenBank/DDBJ databases">
        <title>Deep-cultivation of Planctomycetes and their phenomic and genomic characterization uncovers novel biology.</title>
        <authorList>
            <person name="Wiegand S."/>
            <person name="Jogler M."/>
            <person name="Boedeker C."/>
            <person name="Pinto D."/>
            <person name="Vollmers J."/>
            <person name="Rivas-Marin E."/>
            <person name="Kohn T."/>
            <person name="Peeters S.H."/>
            <person name="Heuer A."/>
            <person name="Rast P."/>
            <person name="Oberbeckmann S."/>
            <person name="Bunk B."/>
            <person name="Jeske O."/>
            <person name="Meyerdierks A."/>
            <person name="Storesund J.E."/>
            <person name="Kallscheuer N."/>
            <person name="Luecker S."/>
            <person name="Lage O.M."/>
            <person name="Pohl T."/>
            <person name="Merkel B.J."/>
            <person name="Hornburger P."/>
            <person name="Mueller R.-W."/>
            <person name="Bruemmer F."/>
            <person name="Labrenz M."/>
            <person name="Spormann A.M."/>
            <person name="Op Den Camp H."/>
            <person name="Overmann J."/>
            <person name="Amann R."/>
            <person name="Jetten M.S.M."/>
            <person name="Mascher T."/>
            <person name="Medema M.H."/>
            <person name="Devos D.P."/>
            <person name="Kaster A.-K."/>
            <person name="Ovreas L."/>
            <person name="Rohde M."/>
            <person name="Galperin M.Y."/>
            <person name="Jogler C."/>
        </authorList>
    </citation>
    <scope>NUCLEOTIDE SEQUENCE [LARGE SCALE GENOMIC DNA]</scope>
    <source>
        <strain evidence="2 3">Pan14r</strain>
    </source>
</reference>
<dbReference type="PANTHER" id="PTHR30270">
    <property type="entry name" value="THIAMINE-MONOPHOSPHATE KINASE"/>
    <property type="match status" value="1"/>
</dbReference>
<evidence type="ECO:0000259" key="1">
    <source>
        <dbReference type="Pfam" id="PF02769"/>
    </source>
</evidence>
<comment type="caution">
    <text evidence="2">The sequence shown here is derived from an EMBL/GenBank/DDBJ whole genome shotgun (WGS) entry which is preliminary data.</text>
</comment>
<feature type="domain" description="PurM-like C-terminal" evidence="1">
    <location>
        <begin position="57"/>
        <end position="208"/>
    </location>
</feature>
<dbReference type="AlphaFoldDB" id="A0A5C5Y2D5"/>